<feature type="domain" description="TonB-dependent receptor plug" evidence="1">
    <location>
        <begin position="114"/>
        <end position="208"/>
    </location>
</feature>
<dbReference type="EMBL" id="CP094534">
    <property type="protein sequence ID" value="UOE32896.1"/>
    <property type="molecule type" value="Genomic_DNA"/>
</dbReference>
<dbReference type="Proteomes" id="UP000831390">
    <property type="component" value="Chromosome"/>
</dbReference>
<dbReference type="PANTHER" id="PTHR40980:SF4">
    <property type="entry name" value="TONB-DEPENDENT RECEPTOR-LIKE BETA-BARREL DOMAIN-CONTAINING PROTEIN"/>
    <property type="match status" value="1"/>
</dbReference>
<dbReference type="Pfam" id="PF14905">
    <property type="entry name" value="OMP_b-brl_3"/>
    <property type="match status" value="1"/>
</dbReference>
<feature type="domain" description="Outer membrane protein beta-barrel" evidence="2">
    <location>
        <begin position="376"/>
        <end position="763"/>
    </location>
</feature>
<dbReference type="Pfam" id="PF07715">
    <property type="entry name" value="Plug"/>
    <property type="match status" value="1"/>
</dbReference>
<dbReference type="Gene3D" id="2.170.130.10">
    <property type="entry name" value="TonB-dependent receptor, plug domain"/>
    <property type="match status" value="1"/>
</dbReference>
<dbReference type="InterPro" id="IPR041700">
    <property type="entry name" value="OMP_b-brl_3"/>
</dbReference>
<protein>
    <submittedName>
        <fullName evidence="3">TonB-dependent receptor</fullName>
    </submittedName>
</protein>
<name>A0ABY4B5B0_9BACT</name>
<evidence type="ECO:0000259" key="1">
    <source>
        <dbReference type="Pfam" id="PF07715"/>
    </source>
</evidence>
<gene>
    <name evidence="3" type="ORF">MTP16_17380</name>
</gene>
<dbReference type="SUPFAM" id="SSF49452">
    <property type="entry name" value="Starch-binding domain-like"/>
    <property type="match status" value="1"/>
</dbReference>
<dbReference type="InterPro" id="IPR013784">
    <property type="entry name" value="Carb-bd-like_fold"/>
</dbReference>
<dbReference type="InterPro" id="IPR012910">
    <property type="entry name" value="Plug_dom"/>
</dbReference>
<keyword evidence="3" id="KW-0675">Receptor</keyword>
<dbReference type="Pfam" id="PF13620">
    <property type="entry name" value="CarboxypepD_reg"/>
    <property type="match status" value="1"/>
</dbReference>
<keyword evidence="4" id="KW-1185">Reference proteome</keyword>
<accession>A0ABY4B5B0</accession>
<dbReference type="PANTHER" id="PTHR40980">
    <property type="entry name" value="PLUG DOMAIN-CONTAINING PROTEIN"/>
    <property type="match status" value="1"/>
</dbReference>
<dbReference type="SUPFAM" id="SSF56935">
    <property type="entry name" value="Porins"/>
    <property type="match status" value="1"/>
</dbReference>
<reference evidence="3 4" key="1">
    <citation type="submission" date="2022-03" db="EMBL/GenBank/DDBJ databases">
        <title>Hymenobactersp. isolated from the air.</title>
        <authorList>
            <person name="Won M."/>
            <person name="Kwon S.-W."/>
        </authorList>
    </citation>
    <scope>NUCLEOTIDE SEQUENCE [LARGE SCALE GENOMIC DNA]</scope>
    <source>
        <strain evidence="3 4">KACC 22596</strain>
    </source>
</reference>
<evidence type="ECO:0000313" key="3">
    <source>
        <dbReference type="EMBL" id="UOE32896.1"/>
    </source>
</evidence>
<organism evidence="3 4">
    <name type="scientific">Hymenobacter monticola</name>
    <dbReference type="NCBI Taxonomy" id="1705399"/>
    <lineage>
        <taxon>Bacteria</taxon>
        <taxon>Pseudomonadati</taxon>
        <taxon>Bacteroidota</taxon>
        <taxon>Cytophagia</taxon>
        <taxon>Cytophagales</taxon>
        <taxon>Hymenobacteraceae</taxon>
        <taxon>Hymenobacter</taxon>
    </lineage>
</organism>
<proteinExistence type="predicted"/>
<dbReference type="RefSeq" id="WP_243512241.1">
    <property type="nucleotide sequence ID" value="NZ_CP094534.1"/>
</dbReference>
<evidence type="ECO:0000313" key="4">
    <source>
        <dbReference type="Proteomes" id="UP000831390"/>
    </source>
</evidence>
<sequence length="790" mass="85489">MALPAQSLPAVSGTVQASAGALIAYATVTLHRAADSVVVKTEFSDEQGAFRLEALAGRRYLVSVSQVGYARHWGEAFELIRSGVVLPPIRLVTSQATALKEVTVTARKPLYEHQAGRTVVNVADSPLSAGATTLDVLGRAPGVTLDASNNPSLRGRQGLLVVVDGKRVPLTGEDLASYLRALPAEQVQSVELLTNPPAQYDAQGGAGVIAINLKKDQRLGTNGSANASYGRGEYGKLTAGLSLNHRRKNINYFGNYTYTNRRDFARQEFDRQYAAAGALPAARGSIVGKRVLDLASHSAKLGADINLTKASLLGLSLTGLLSQTNTANSSQTQFEDAGGALIGGNSSTTRQDIRRPSGSANVNFRHAFADSAAAAALSADADFAHYNTRRTLALATFSHYLAAGPSLLTGDQLSELQIAAVKIDYTRPLPRRARLDVGAKTTLVNSANNVAFLNEGVYDSSISTNFNYQEKVQAVYASLRGAATKTTFQAGLRAEQATIRTETDGELLREQNYLQFFPSASVQRTLNAQHTLALTASRRIDRPNYGQLNPLRSYFDATSYRSGNPDLVAQTSYNVELMHTFRQKFSTTLSYAQTDKPIVTVVQPAPDGGRLVVNRDVNLTTHNYYALTLTAPLEPAKWWTLYANGVFYYSRFRGYLAGTALDRQQPACILTASNTFSLPRSWSGELSGTFQSGEIWGFERARARGQLLLGVQRSFWAKQATLRLNVADVLYTAPIRSTSVYDGFTESFRLRQDTRVATVAFTYRFGSSKVAAARKRAAGADDELRRAGGL</sequence>
<evidence type="ECO:0000259" key="2">
    <source>
        <dbReference type="Pfam" id="PF14905"/>
    </source>
</evidence>
<dbReference type="InterPro" id="IPR037066">
    <property type="entry name" value="Plug_dom_sf"/>
</dbReference>